<evidence type="ECO:0000313" key="2">
    <source>
        <dbReference type="EMBL" id="KAJ4959944.1"/>
    </source>
</evidence>
<reference evidence="2" key="1">
    <citation type="journal article" date="2023" name="Plant J.">
        <title>The genome of the king protea, Protea cynaroides.</title>
        <authorList>
            <person name="Chang J."/>
            <person name="Duong T.A."/>
            <person name="Schoeman C."/>
            <person name="Ma X."/>
            <person name="Roodt D."/>
            <person name="Barker N."/>
            <person name="Li Z."/>
            <person name="Van de Peer Y."/>
            <person name="Mizrachi E."/>
        </authorList>
    </citation>
    <scope>NUCLEOTIDE SEQUENCE</scope>
    <source>
        <tissue evidence="2">Young leaves</tissue>
    </source>
</reference>
<organism evidence="2 3">
    <name type="scientific">Protea cynaroides</name>
    <dbReference type="NCBI Taxonomy" id="273540"/>
    <lineage>
        <taxon>Eukaryota</taxon>
        <taxon>Viridiplantae</taxon>
        <taxon>Streptophyta</taxon>
        <taxon>Embryophyta</taxon>
        <taxon>Tracheophyta</taxon>
        <taxon>Spermatophyta</taxon>
        <taxon>Magnoliopsida</taxon>
        <taxon>Proteales</taxon>
        <taxon>Proteaceae</taxon>
        <taxon>Protea</taxon>
    </lineage>
</organism>
<comment type="caution">
    <text evidence="2">The sequence shown here is derived from an EMBL/GenBank/DDBJ whole genome shotgun (WGS) entry which is preliminary data.</text>
</comment>
<protein>
    <submittedName>
        <fullName evidence="2">Uncharacterized protein</fullName>
    </submittedName>
</protein>
<feature type="region of interest" description="Disordered" evidence="1">
    <location>
        <begin position="51"/>
        <end position="74"/>
    </location>
</feature>
<evidence type="ECO:0000256" key="1">
    <source>
        <dbReference type="SAM" id="MobiDB-lite"/>
    </source>
</evidence>
<proteinExistence type="predicted"/>
<keyword evidence="3" id="KW-1185">Reference proteome</keyword>
<dbReference type="EMBL" id="JAMYWD010000009">
    <property type="protein sequence ID" value="KAJ4959944.1"/>
    <property type="molecule type" value="Genomic_DNA"/>
</dbReference>
<gene>
    <name evidence="2" type="ORF">NE237_019854</name>
</gene>
<evidence type="ECO:0000313" key="3">
    <source>
        <dbReference type="Proteomes" id="UP001141806"/>
    </source>
</evidence>
<dbReference type="Proteomes" id="UP001141806">
    <property type="component" value="Unassembled WGS sequence"/>
</dbReference>
<feature type="compositionally biased region" description="Low complexity" evidence="1">
    <location>
        <begin position="58"/>
        <end position="70"/>
    </location>
</feature>
<name>A0A9Q0K138_9MAGN</name>
<accession>A0A9Q0K138</accession>
<dbReference type="AlphaFoldDB" id="A0A9Q0K138"/>
<sequence length="164" mass="18407">MDNNREKKSLKAKLQKVESEIPEWIWHAIEELKVFAELDQTVEKTARASQRLKGKAVSASSSEQSRKSSSPCINVSTTPIVRGLQLNNPVRTSLPPSSPILFSGHSALHKGPSRLVNEGISSELLSFHSWLCLWAELSRELVEDAMKEEKEKTEDQISALREEN</sequence>